<keyword evidence="2" id="KW-1185">Reference proteome</keyword>
<dbReference type="Proteomes" id="UP000614047">
    <property type="component" value="Unassembled WGS sequence"/>
</dbReference>
<gene>
    <name evidence="1" type="ORF">IW256_006429</name>
</gene>
<proteinExistence type="predicted"/>
<dbReference type="AlphaFoldDB" id="A0A931GR07"/>
<evidence type="ECO:0000313" key="2">
    <source>
        <dbReference type="Proteomes" id="UP000614047"/>
    </source>
</evidence>
<accession>A0A931GR07</accession>
<sequence>MPTHDLQAVVDELLVLPFPPDGPDCHVRVLQASQDFWEDRSEEIVAAAEEEIDTACQALVTSFTARWGGPETIDLDPYLWSEAPAPEPMNTLAQLSGEMLLWRRPGAGRWVALTVGQADPEFPIELRAAVGAAPIPEPPMPGMAP</sequence>
<dbReference type="RefSeq" id="WP_197014516.1">
    <property type="nucleotide sequence ID" value="NZ_BAABES010000012.1"/>
</dbReference>
<protein>
    <submittedName>
        <fullName evidence="1">Uncharacterized protein</fullName>
    </submittedName>
</protein>
<comment type="caution">
    <text evidence="1">The sequence shown here is derived from an EMBL/GenBank/DDBJ whole genome shotgun (WGS) entry which is preliminary data.</text>
</comment>
<organism evidence="1 2">
    <name type="scientific">Actinomadura viridis</name>
    <dbReference type="NCBI Taxonomy" id="58110"/>
    <lineage>
        <taxon>Bacteria</taxon>
        <taxon>Bacillati</taxon>
        <taxon>Actinomycetota</taxon>
        <taxon>Actinomycetes</taxon>
        <taxon>Streptosporangiales</taxon>
        <taxon>Thermomonosporaceae</taxon>
        <taxon>Actinomadura</taxon>
    </lineage>
</organism>
<evidence type="ECO:0000313" key="1">
    <source>
        <dbReference type="EMBL" id="MBG6092316.1"/>
    </source>
</evidence>
<dbReference type="EMBL" id="JADOUA010000001">
    <property type="protein sequence ID" value="MBG6092316.1"/>
    <property type="molecule type" value="Genomic_DNA"/>
</dbReference>
<name>A0A931GR07_9ACTN</name>
<reference evidence="1" key="1">
    <citation type="submission" date="2020-11" db="EMBL/GenBank/DDBJ databases">
        <title>Sequencing the genomes of 1000 actinobacteria strains.</title>
        <authorList>
            <person name="Klenk H.-P."/>
        </authorList>
    </citation>
    <scope>NUCLEOTIDE SEQUENCE</scope>
    <source>
        <strain evidence="1">DSM 43175</strain>
    </source>
</reference>